<gene>
    <name evidence="2" type="ORF">Cni_G23142</name>
</gene>
<keyword evidence="3" id="KW-1185">Reference proteome</keyword>
<feature type="compositionally biased region" description="Basic and acidic residues" evidence="1">
    <location>
        <begin position="643"/>
        <end position="663"/>
    </location>
</feature>
<feature type="compositionally biased region" description="Basic and acidic residues" evidence="1">
    <location>
        <begin position="845"/>
        <end position="857"/>
    </location>
</feature>
<feature type="region of interest" description="Disordered" evidence="1">
    <location>
        <begin position="985"/>
        <end position="1074"/>
    </location>
</feature>
<evidence type="ECO:0000313" key="3">
    <source>
        <dbReference type="Proteomes" id="UP001327560"/>
    </source>
</evidence>
<feature type="region of interest" description="Disordered" evidence="1">
    <location>
        <begin position="535"/>
        <end position="570"/>
    </location>
</feature>
<feature type="compositionally biased region" description="Basic and acidic residues" evidence="1">
    <location>
        <begin position="785"/>
        <end position="795"/>
    </location>
</feature>
<feature type="compositionally biased region" description="Polar residues" evidence="1">
    <location>
        <begin position="887"/>
        <end position="898"/>
    </location>
</feature>
<feature type="compositionally biased region" description="Polar residues" evidence="1">
    <location>
        <begin position="379"/>
        <end position="388"/>
    </location>
</feature>
<sequence>MATDHPSPLPQPSTAAFTVFVDSNLGTHLAMAVSPVDTVADIKKKIKMEHQLCFPGIGEVTVQALKVKRRGAFYHLSDTMLVRSAFDGSKGTWFLHVDVADTSASKYEGQAAGHFVDSSRDCQFLLKSRLDLEEDLPLSGNNISINNRFNVQEEQYESADHIDLAKSKPGNCQVETIIETSIGQLAAGNHKYDASTHFDHLERTEVDKDKQLQKSDGMEKAAAIMPVISNSDPLVDRVEVITKKELHEYGDSIRVPIERNDVEDNSYFIRANSEHVFLESKTGTEAAAASVEKLVVDHRTLSHDGGSLYNKETSELEEVPPEVHVDTHLGGLSYSEELSNKLPDGDSSFLEHPIDEKKKKRKRRRSSKSEQTDAAMPLNNHQQILSPSSKEHVEHGPELAKSDAIGLVTEIGEGNNEETMVNNQKDLVKRSGDENAQASENMAGGDTAGVDTSSKKNVVPDIGSEYMTKGSNHLTSMENNGKTVAAEIREVSFNDNHDAVAPTIKEAVPLAEVDPQIPTNFHSKRKSIKRSAKNVLARNDPAHSSDFANEENSRVQLGTSEEYDKRTSKEALIHDNTVKLDTENVSAGNIGRSHHKRRRKSEKAGSANFQSISCEPVQSIQNLTDKENLQEKLDDQELGTNEELDKRNNKDDHSHDDTAKLDTENISTGTLRRSHHKRRRKSEKAESANVQSISCEPVQSLQDLTNTKDLQVKLDEKEQHKLVVTAENSAAPASGFPSKPNDAKLHRKKKRSSKIEHEIEGHETTMQDLSHSLARQVAEGRTKETMNNHHNEQSKESNSLANHGEAGPGGSANVDLAIPTSTNGKNTHRRKRKSSKLDLLYNTSDTHDTIHPSENHTTEVNFEKAFPTTNNLGGASNGDALPKETEQNTSPENDSNKPLTGLFADLSNRDEHHSAKSDNHGVLGGTLSNTSENLGKELSPKRVHKGTAESAEANKYKGLPNADNNKINFIDVFRPSAVQHEPVISAYEPPSAEIEPKKQHKSKRKRKSSKHDTSHDLANPSESVKHNTSKSEHLPSDPGNQDSVDPTGKPSRGFNDTKADNESAKRTTDYSMNDGANLFDMMFSQNSHDSSLSKVKEKIQGNKPDTFHQLSVSQDEQSKHAYRSNEQSKHAVQSQYKATSDDSHEDMLPNPVASSDSTEDSPEQASKYKLAVRKGKGPSIFDSTGESSEEHDFRKRKATKTAASGGSSSPSDSDEDLDNMQKIGHKSAAYGDEDERTDGEDITLSQSSIMSRKGLPLGTILRSTSSYKKAKILASQSQAEGSESQPVDLVPETQPEFE</sequence>
<evidence type="ECO:0000313" key="2">
    <source>
        <dbReference type="EMBL" id="WOL14362.1"/>
    </source>
</evidence>
<feature type="compositionally biased region" description="Basic and acidic residues" evidence="1">
    <location>
        <begin position="1023"/>
        <end position="1035"/>
    </location>
</feature>
<feature type="region of interest" description="Disordered" evidence="1">
    <location>
        <begin position="1087"/>
        <end position="1257"/>
    </location>
</feature>
<feature type="compositionally biased region" description="Basic and acidic residues" evidence="1">
    <location>
        <begin position="753"/>
        <end position="765"/>
    </location>
</feature>
<feature type="region of interest" description="Disordered" evidence="1">
    <location>
        <begin position="432"/>
        <end position="456"/>
    </location>
</feature>
<feature type="region of interest" description="Disordered" evidence="1">
    <location>
        <begin position="336"/>
        <end position="396"/>
    </location>
</feature>
<name>A0AAQ3KVJ0_9LILI</name>
<dbReference type="EMBL" id="CP136896">
    <property type="protein sequence ID" value="WOL14362.1"/>
    <property type="molecule type" value="Genomic_DNA"/>
</dbReference>
<feature type="compositionally biased region" description="Basic residues" evidence="1">
    <location>
        <begin position="592"/>
        <end position="601"/>
    </location>
</feature>
<feature type="compositionally biased region" description="Basic residues" evidence="1">
    <location>
        <begin position="998"/>
        <end position="1009"/>
    </location>
</feature>
<feature type="region of interest" description="Disordered" evidence="1">
    <location>
        <begin position="1271"/>
        <end position="1298"/>
    </location>
</feature>
<feature type="compositionally biased region" description="Basic and acidic residues" evidence="1">
    <location>
        <begin position="1055"/>
        <end position="1068"/>
    </location>
</feature>
<dbReference type="Proteomes" id="UP001327560">
    <property type="component" value="Chromosome 7"/>
</dbReference>
<feature type="compositionally biased region" description="Basic residues" evidence="1">
    <location>
        <begin position="672"/>
        <end position="682"/>
    </location>
</feature>
<proteinExistence type="predicted"/>
<reference evidence="2 3" key="1">
    <citation type="submission" date="2023-10" db="EMBL/GenBank/DDBJ databases">
        <title>Chromosome-scale genome assembly provides insights into flower coloration mechanisms of Canna indica.</title>
        <authorList>
            <person name="Li C."/>
        </authorList>
    </citation>
    <scope>NUCLEOTIDE SEQUENCE [LARGE SCALE GENOMIC DNA]</scope>
    <source>
        <tissue evidence="2">Flower</tissue>
    </source>
</reference>
<evidence type="ECO:0000256" key="1">
    <source>
        <dbReference type="SAM" id="MobiDB-lite"/>
    </source>
</evidence>
<protein>
    <submittedName>
        <fullName evidence="2">Dentin sialophosphoprotein-like isoform X1</fullName>
    </submittedName>
</protein>
<feature type="region of interest" description="Disordered" evidence="1">
    <location>
        <begin position="632"/>
        <end position="691"/>
    </location>
</feature>
<feature type="region of interest" description="Disordered" evidence="1">
    <location>
        <begin position="785"/>
        <end position="964"/>
    </location>
</feature>
<organism evidence="2 3">
    <name type="scientific">Canna indica</name>
    <name type="common">Indian-shot</name>
    <dbReference type="NCBI Taxonomy" id="4628"/>
    <lineage>
        <taxon>Eukaryota</taxon>
        <taxon>Viridiplantae</taxon>
        <taxon>Streptophyta</taxon>
        <taxon>Embryophyta</taxon>
        <taxon>Tracheophyta</taxon>
        <taxon>Spermatophyta</taxon>
        <taxon>Magnoliopsida</taxon>
        <taxon>Liliopsida</taxon>
        <taxon>Zingiberales</taxon>
        <taxon>Cannaceae</taxon>
        <taxon>Canna</taxon>
    </lineage>
</organism>
<feature type="region of interest" description="Disordered" evidence="1">
    <location>
        <begin position="583"/>
        <end position="613"/>
    </location>
</feature>
<accession>A0AAQ3KVJ0</accession>
<feature type="compositionally biased region" description="Low complexity" evidence="1">
    <location>
        <begin position="1274"/>
        <end position="1285"/>
    </location>
</feature>
<feature type="compositionally biased region" description="Acidic residues" evidence="1">
    <location>
        <begin position="1231"/>
        <end position="1241"/>
    </location>
</feature>
<feature type="compositionally biased region" description="Basic and acidic residues" evidence="1">
    <location>
        <begin position="907"/>
        <end position="919"/>
    </location>
</feature>
<feature type="region of interest" description="Disordered" evidence="1">
    <location>
        <begin position="727"/>
        <end position="773"/>
    </location>
</feature>